<keyword evidence="1" id="KW-0378">Hydrolase</keyword>
<evidence type="ECO:0000256" key="1">
    <source>
        <dbReference type="ARBA" id="ARBA00023049"/>
    </source>
</evidence>
<comment type="caution">
    <text evidence="3">The sequence shown here is derived from an EMBL/GenBank/DDBJ whole genome shotgun (WGS) entry which is preliminary data.</text>
</comment>
<protein>
    <recommendedName>
        <fullName evidence="2">MPN domain-containing protein</fullName>
    </recommendedName>
</protein>
<organism evidence="3">
    <name type="scientific">Treponema denticola H1-T</name>
    <dbReference type="NCBI Taxonomy" id="999431"/>
    <lineage>
        <taxon>Bacteria</taxon>
        <taxon>Pseudomonadati</taxon>
        <taxon>Spirochaetota</taxon>
        <taxon>Spirochaetia</taxon>
        <taxon>Spirochaetales</taxon>
        <taxon>Treponemataceae</taxon>
        <taxon>Treponema</taxon>
    </lineage>
</organism>
<dbReference type="PROSITE" id="PS50249">
    <property type="entry name" value="MPN"/>
    <property type="match status" value="1"/>
</dbReference>
<gene>
    <name evidence="3" type="ORF">HMPREF9725_00109</name>
</gene>
<dbReference type="EMBL" id="AGDW01000001">
    <property type="protein sequence ID" value="EMB34570.1"/>
    <property type="molecule type" value="Genomic_DNA"/>
</dbReference>
<keyword evidence="1" id="KW-0482">Metalloprotease</keyword>
<dbReference type="RefSeq" id="WP_002686808.1">
    <property type="nucleotide sequence ID" value="NZ_CM001794.1"/>
</dbReference>
<sequence>MEDKKPRFQHVFSAKIKEPPPSVEEVIGLKLVNNDNCFDSESIKKLGDVLSIYRNKKEETFRYLFLDKDYKIVEHIGICSHSLNSCKAALQPNKNFKRFPSKDPFLDLICEHVKKNDLKIILAHNHPSGNVQESSEDIFLTSKIELKINQLGGKNKFLGHIILDHGKFNFYTPNKGWNNEYIILTNNMNINDKDPLIKKNIKPYFNYTFSSPYEITILHDIAKKLDAKENWNFKSFTPFFCVNNDNKPIAVKFIDNETIFNASQDKKAFFDLRNSLTQTAKNFGIKGFIPVVVNEKTTVPIDKIARKDIFMDVVILKDNNPVAWSISAQNTETHYPHFFSFPSIADVSFEQSKNFKKTNASKEIKKNFFYVER</sequence>
<reference evidence="3" key="1">
    <citation type="submission" date="2012-01" db="EMBL/GenBank/DDBJ databases">
        <title>The Genome Sequence of Treponema denticola H1-T.</title>
        <authorList>
            <consortium name="The Broad Institute Genome Sequencing Platform"/>
            <person name="Earl A."/>
            <person name="Ward D."/>
            <person name="Feldgarden M."/>
            <person name="Gevers D."/>
            <person name="Blanton J.M."/>
            <person name="Fenno C.J."/>
            <person name="Baranova O.V."/>
            <person name="Mathney J."/>
            <person name="Dewhirst F.E."/>
            <person name="Izard J."/>
            <person name="Young S.K."/>
            <person name="Zeng Q."/>
            <person name="Gargeya S."/>
            <person name="Fitzgerald M."/>
            <person name="Haas B."/>
            <person name="Abouelleil A."/>
            <person name="Alvarado L."/>
            <person name="Arachchi H.M."/>
            <person name="Berlin A."/>
            <person name="Chapman S.B."/>
            <person name="Gearin G."/>
            <person name="Goldberg J."/>
            <person name="Griggs A."/>
            <person name="Gujja S."/>
            <person name="Hansen M."/>
            <person name="Heiman D."/>
            <person name="Howarth C."/>
            <person name="Larimer J."/>
            <person name="Lui A."/>
            <person name="MacDonald P.J.P."/>
            <person name="McCowen C."/>
            <person name="Montmayeur A."/>
            <person name="Murphy C."/>
            <person name="Neiman D."/>
            <person name="Pearson M."/>
            <person name="Priest M."/>
            <person name="Roberts A."/>
            <person name="Saif S."/>
            <person name="Shea T."/>
            <person name="Sisk P."/>
            <person name="Stolte C."/>
            <person name="Sykes S."/>
            <person name="Wortman J."/>
            <person name="Nusbaum C."/>
            <person name="Birren B."/>
        </authorList>
    </citation>
    <scope>NUCLEOTIDE SEQUENCE [LARGE SCALE GENOMIC DNA]</scope>
    <source>
        <strain evidence="3">H1-T</strain>
    </source>
</reference>
<dbReference type="AlphaFoldDB" id="M2BZB4"/>
<proteinExistence type="predicted"/>
<evidence type="ECO:0000259" key="2">
    <source>
        <dbReference type="PROSITE" id="PS50249"/>
    </source>
</evidence>
<feature type="domain" description="MPN" evidence="2">
    <location>
        <begin position="36"/>
        <end position="177"/>
    </location>
</feature>
<dbReference type="Proteomes" id="UP000011708">
    <property type="component" value="Chromosome"/>
</dbReference>
<dbReference type="InterPro" id="IPR025657">
    <property type="entry name" value="RadC_JAB"/>
</dbReference>
<dbReference type="Gene3D" id="3.40.140.10">
    <property type="entry name" value="Cytidine Deaminase, domain 2"/>
    <property type="match status" value="1"/>
</dbReference>
<keyword evidence="1" id="KW-0645">Protease</keyword>
<dbReference type="PATRIC" id="fig|999431.4.peg.112"/>
<dbReference type="InterPro" id="IPR037518">
    <property type="entry name" value="MPN"/>
</dbReference>
<dbReference type="Pfam" id="PF04002">
    <property type="entry name" value="RadC"/>
    <property type="match status" value="1"/>
</dbReference>
<dbReference type="HOGENOM" id="CLU_747920_0_0_12"/>
<evidence type="ECO:0000313" key="3">
    <source>
        <dbReference type="EMBL" id="EMB34570.1"/>
    </source>
</evidence>
<dbReference type="GO" id="GO:0008237">
    <property type="term" value="F:metallopeptidase activity"/>
    <property type="evidence" value="ECO:0007669"/>
    <property type="project" value="UniProtKB-KW"/>
</dbReference>
<dbReference type="InterPro" id="IPR020891">
    <property type="entry name" value="UPF0758_CS"/>
</dbReference>
<accession>M2BZB4</accession>
<dbReference type="PROSITE" id="PS01302">
    <property type="entry name" value="UPF0758"/>
    <property type="match status" value="1"/>
</dbReference>
<name>M2BZB4_TREDN</name>